<evidence type="ECO:0000313" key="2">
    <source>
        <dbReference type="EMBL" id="TXG00283.1"/>
    </source>
</evidence>
<name>A0A5C7G2D5_9BURK</name>
<dbReference type="RefSeq" id="WP_147934633.1">
    <property type="nucleotide sequence ID" value="NZ_VPFD01000008.1"/>
</dbReference>
<dbReference type="EMBL" id="VPFD01000008">
    <property type="protein sequence ID" value="TXG00283.1"/>
    <property type="molecule type" value="Genomic_DNA"/>
</dbReference>
<accession>A0A5C7G2D5</accession>
<dbReference type="Gene3D" id="3.90.79.10">
    <property type="entry name" value="Nucleoside Triphosphate Pyrophosphohydrolase"/>
    <property type="match status" value="1"/>
</dbReference>
<feature type="domain" description="Nudix hydrolase" evidence="1">
    <location>
        <begin position="87"/>
        <end position="211"/>
    </location>
</feature>
<dbReference type="SUPFAM" id="SSF55811">
    <property type="entry name" value="Nudix"/>
    <property type="match status" value="1"/>
</dbReference>
<proteinExistence type="predicted"/>
<dbReference type="PROSITE" id="PS51462">
    <property type="entry name" value="NUDIX"/>
    <property type="match status" value="1"/>
</dbReference>
<dbReference type="Proteomes" id="UP000321413">
    <property type="component" value="Unassembled WGS sequence"/>
</dbReference>
<comment type="caution">
    <text evidence="2">The sequence shown here is derived from an EMBL/GenBank/DDBJ whole genome shotgun (WGS) entry which is preliminary data.</text>
</comment>
<protein>
    <submittedName>
        <fullName evidence="2">NUDIX hydrolase</fullName>
    </submittedName>
</protein>
<dbReference type="Pfam" id="PF00293">
    <property type="entry name" value="NUDIX"/>
    <property type="match status" value="1"/>
</dbReference>
<dbReference type="AlphaFoldDB" id="A0A5C7G2D5"/>
<evidence type="ECO:0000313" key="3">
    <source>
        <dbReference type="Proteomes" id="UP000321413"/>
    </source>
</evidence>
<dbReference type="GO" id="GO:0016787">
    <property type="term" value="F:hydrolase activity"/>
    <property type="evidence" value="ECO:0007669"/>
    <property type="project" value="UniProtKB-KW"/>
</dbReference>
<organism evidence="2 3">
    <name type="scientific">Massilia arenae</name>
    <dbReference type="NCBI Taxonomy" id="2603288"/>
    <lineage>
        <taxon>Bacteria</taxon>
        <taxon>Pseudomonadati</taxon>
        <taxon>Pseudomonadota</taxon>
        <taxon>Betaproteobacteria</taxon>
        <taxon>Burkholderiales</taxon>
        <taxon>Oxalobacteraceae</taxon>
        <taxon>Telluria group</taxon>
        <taxon>Massilia</taxon>
    </lineage>
</organism>
<evidence type="ECO:0000259" key="1">
    <source>
        <dbReference type="PROSITE" id="PS51462"/>
    </source>
</evidence>
<sequence>MNDAAVHHPQPNEHGKPVLITRPSLPTAPDTWLDPARIATVIPLGALPPMLNGVPFAPWIDAPATNAAWSEVEGQADIIEPAFDLPPSKSPAAGVVIVEDDGRVWAVSPSNRFGGYDATFPKGRVDPGVNLQATAIREAFEESGLRVEILAHLVDSTRTLTYTRYYLARRIGGNPALMGWESQAVHLVPQADLPAVLCNPNDRAVIDALKQSLANKFSR</sequence>
<keyword evidence="3" id="KW-1185">Reference proteome</keyword>
<dbReference type="InterPro" id="IPR015797">
    <property type="entry name" value="NUDIX_hydrolase-like_dom_sf"/>
</dbReference>
<reference evidence="2 3" key="1">
    <citation type="submission" date="2019-08" db="EMBL/GenBank/DDBJ databases">
        <title>Massilia golmudensis sp. nov., isolated from sand in the Qinghai-Tibetan Plateau.</title>
        <authorList>
            <person name="Zhang B."/>
        </authorList>
    </citation>
    <scope>NUCLEOTIDE SEQUENCE [LARGE SCALE GENOMIC DNA]</scope>
    <source>
        <strain evidence="2 3">GEM5</strain>
    </source>
</reference>
<dbReference type="CDD" id="cd02883">
    <property type="entry name" value="NUDIX_Hydrolase"/>
    <property type="match status" value="1"/>
</dbReference>
<keyword evidence="2" id="KW-0378">Hydrolase</keyword>
<dbReference type="InterPro" id="IPR000086">
    <property type="entry name" value="NUDIX_hydrolase_dom"/>
</dbReference>
<gene>
    <name evidence="2" type="ORF">FVD38_09755</name>
</gene>